<keyword evidence="7" id="KW-1185">Reference proteome</keyword>
<proteinExistence type="inferred from homology"/>
<dbReference type="InterPro" id="IPR029044">
    <property type="entry name" value="Nucleotide-diphossugar_trans"/>
</dbReference>
<dbReference type="InterPro" id="IPR050834">
    <property type="entry name" value="Glycosyltransf_2"/>
</dbReference>
<sequence>MKFSVLISVYHKENAQYLAEALESITERQTLLPDEIVLVKDGALTPAIDEVISNYIEKYPQIFKIVALPENLGLGKALNEGLKYASNEWIFRMDSDDIAFPERFEQQSQFIAQNPSVVLFSSHIAEFSDSVEHILSYRKVPIGDKHIKRYALKRSPFNHMTVAFKKSVIQAVGGYRHHLYLEDYNLWLRVIAAGYEVGNLDSVLLYARAGNTMIGRRRGSIYVQSEWQLYLLKQQLKLQNPISGFFVFLLRAVPRMLPTKLLEFIYKFLRN</sequence>
<evidence type="ECO:0000256" key="2">
    <source>
        <dbReference type="ARBA" id="ARBA00022676"/>
    </source>
</evidence>
<evidence type="ECO:0000313" key="8">
    <source>
        <dbReference type="Proteomes" id="UP000215539"/>
    </source>
</evidence>
<evidence type="ECO:0000256" key="3">
    <source>
        <dbReference type="ARBA" id="ARBA00022679"/>
    </source>
</evidence>
<dbReference type="GO" id="GO:0016757">
    <property type="term" value="F:glycosyltransferase activity"/>
    <property type="evidence" value="ECO:0007669"/>
    <property type="project" value="UniProtKB-KW"/>
</dbReference>
<evidence type="ECO:0000256" key="1">
    <source>
        <dbReference type="ARBA" id="ARBA00006739"/>
    </source>
</evidence>
<dbReference type="Proteomes" id="UP000215539">
    <property type="component" value="Chromosome 1"/>
</dbReference>
<dbReference type="EMBL" id="CP014227">
    <property type="protein sequence ID" value="AMD85187.1"/>
    <property type="molecule type" value="Genomic_DNA"/>
</dbReference>
<dbReference type="PANTHER" id="PTHR43685:SF5">
    <property type="entry name" value="GLYCOSYLTRANSFERASE EPSE-RELATED"/>
    <property type="match status" value="1"/>
</dbReference>
<dbReference type="RefSeq" id="WP_066429349.1">
    <property type="nucleotide sequence ID" value="NZ_CP014227.1"/>
</dbReference>
<gene>
    <name evidence="5" type="ORF">AXF12_06490</name>
    <name evidence="6" type="ORF">SAMEA44541418_00411</name>
</gene>
<dbReference type="PANTHER" id="PTHR43685">
    <property type="entry name" value="GLYCOSYLTRANSFERASE"/>
    <property type="match status" value="1"/>
</dbReference>
<reference evidence="6 8" key="2">
    <citation type="submission" date="2017-06" db="EMBL/GenBank/DDBJ databases">
        <authorList>
            <consortium name="Pathogen Informatics"/>
        </authorList>
    </citation>
    <scope>NUCLEOTIDE SEQUENCE [LARGE SCALE GENOMIC DNA]</scope>
    <source>
        <strain evidence="6 8">NCTC12947</strain>
    </source>
</reference>
<evidence type="ECO:0000259" key="4">
    <source>
        <dbReference type="Pfam" id="PF00535"/>
    </source>
</evidence>
<accession>A0AAX2GXC2</accession>
<dbReference type="Proteomes" id="UP000065822">
    <property type="component" value="Chromosome"/>
</dbReference>
<evidence type="ECO:0000313" key="6">
    <source>
        <dbReference type="EMBL" id="SNV04353.1"/>
    </source>
</evidence>
<dbReference type="Gene3D" id="3.90.550.10">
    <property type="entry name" value="Spore Coat Polysaccharide Biosynthesis Protein SpsA, Chain A"/>
    <property type="match status" value="1"/>
</dbReference>
<evidence type="ECO:0000313" key="7">
    <source>
        <dbReference type="Proteomes" id="UP000065822"/>
    </source>
</evidence>
<organism evidence="6 8">
    <name type="scientific">Capnocytophaga haemolytica</name>
    <dbReference type="NCBI Taxonomy" id="45243"/>
    <lineage>
        <taxon>Bacteria</taxon>
        <taxon>Pseudomonadati</taxon>
        <taxon>Bacteroidota</taxon>
        <taxon>Flavobacteriia</taxon>
        <taxon>Flavobacteriales</taxon>
        <taxon>Flavobacteriaceae</taxon>
        <taxon>Capnocytophaga</taxon>
    </lineage>
</organism>
<evidence type="ECO:0000313" key="5">
    <source>
        <dbReference type="EMBL" id="AMD85187.1"/>
    </source>
</evidence>
<comment type="similarity">
    <text evidence="1">Belongs to the glycosyltransferase 2 family.</text>
</comment>
<keyword evidence="3 6" id="KW-0808">Transferase</keyword>
<name>A0AAX2GXC2_9FLAO</name>
<dbReference type="EMBL" id="LT906449">
    <property type="protein sequence ID" value="SNV04353.1"/>
    <property type="molecule type" value="Genomic_DNA"/>
</dbReference>
<protein>
    <submittedName>
        <fullName evidence="5">Amylovoran biosynthesis protein AmsE</fullName>
    </submittedName>
    <submittedName>
        <fullName evidence="6">Glycosyl transferase</fullName>
    </submittedName>
</protein>
<feature type="domain" description="Glycosyltransferase 2-like" evidence="4">
    <location>
        <begin position="4"/>
        <end position="162"/>
    </location>
</feature>
<dbReference type="InterPro" id="IPR001173">
    <property type="entry name" value="Glyco_trans_2-like"/>
</dbReference>
<dbReference type="AlphaFoldDB" id="A0AAX2GXC2"/>
<dbReference type="Pfam" id="PF00535">
    <property type="entry name" value="Glycos_transf_2"/>
    <property type="match status" value="1"/>
</dbReference>
<keyword evidence="2" id="KW-0328">Glycosyltransferase</keyword>
<dbReference type="SUPFAM" id="SSF53448">
    <property type="entry name" value="Nucleotide-diphospho-sugar transferases"/>
    <property type="match status" value="1"/>
</dbReference>
<reference evidence="5 7" key="1">
    <citation type="submission" date="2016-02" db="EMBL/GenBank/DDBJ databases">
        <authorList>
            <person name="Holder M.E."/>
            <person name="Ajami N.J."/>
            <person name="Petrosino J.F."/>
        </authorList>
    </citation>
    <scope>NUCLEOTIDE SEQUENCE [LARGE SCALE GENOMIC DNA]</scope>
    <source>
        <strain evidence="5 7">CCUG 32990</strain>
    </source>
</reference>
<dbReference type="KEGG" id="chg:AXF12_06490"/>